<evidence type="ECO:0000256" key="1">
    <source>
        <dbReference type="ARBA" id="ARBA00004571"/>
    </source>
</evidence>
<dbReference type="InterPro" id="IPR037066">
    <property type="entry name" value="Plug_dom_sf"/>
</dbReference>
<dbReference type="Proteomes" id="UP000295293">
    <property type="component" value="Unassembled WGS sequence"/>
</dbReference>
<reference evidence="15 16" key="1">
    <citation type="submission" date="2019-03" db="EMBL/GenBank/DDBJ databases">
        <title>Genomic Encyclopedia of Type Strains, Phase IV (KMG-IV): sequencing the most valuable type-strain genomes for metagenomic binning, comparative biology and taxonomic classification.</title>
        <authorList>
            <person name="Goeker M."/>
        </authorList>
    </citation>
    <scope>NUCLEOTIDE SEQUENCE [LARGE SCALE GENOMIC DNA]</scope>
    <source>
        <strain evidence="15 16">DSM 21667</strain>
    </source>
</reference>
<evidence type="ECO:0000313" key="15">
    <source>
        <dbReference type="EMBL" id="TDR46486.1"/>
    </source>
</evidence>
<evidence type="ECO:0000256" key="11">
    <source>
        <dbReference type="RuleBase" id="RU003357"/>
    </source>
</evidence>
<dbReference type="PROSITE" id="PS01156">
    <property type="entry name" value="TONB_DEPENDENT_REC_2"/>
    <property type="match status" value="1"/>
</dbReference>
<evidence type="ECO:0000256" key="9">
    <source>
        <dbReference type="PROSITE-ProRule" id="PRU01360"/>
    </source>
</evidence>
<dbReference type="InterPro" id="IPR010104">
    <property type="entry name" value="TonB_rcpt_bac"/>
</dbReference>
<protein>
    <submittedName>
        <fullName evidence="15">TonB-dependent receptor</fullName>
    </submittedName>
</protein>
<dbReference type="NCBIfam" id="TIGR01782">
    <property type="entry name" value="TonB-Xanth-Caul"/>
    <property type="match status" value="1"/>
</dbReference>
<comment type="subcellular location">
    <subcellularLocation>
        <location evidence="1 9">Cell outer membrane</location>
        <topology evidence="1 9">Multi-pass membrane protein</topology>
    </subcellularLocation>
</comment>
<feature type="chain" id="PRO_5020308051" evidence="12">
    <location>
        <begin position="25"/>
        <end position="895"/>
    </location>
</feature>
<comment type="similarity">
    <text evidence="9 11">Belongs to the TonB-dependent receptor family.</text>
</comment>
<dbReference type="Pfam" id="PF07715">
    <property type="entry name" value="Plug"/>
    <property type="match status" value="1"/>
</dbReference>
<dbReference type="GO" id="GO:0009279">
    <property type="term" value="C:cell outer membrane"/>
    <property type="evidence" value="ECO:0007669"/>
    <property type="project" value="UniProtKB-SubCell"/>
</dbReference>
<dbReference type="InterPro" id="IPR039426">
    <property type="entry name" value="TonB-dep_rcpt-like"/>
</dbReference>
<keyword evidence="8 9" id="KW-0998">Cell outer membrane</keyword>
<accession>A0A4V6PYF9</accession>
<dbReference type="EMBL" id="SNZH01000003">
    <property type="protein sequence ID" value="TDR46486.1"/>
    <property type="molecule type" value="Genomic_DNA"/>
</dbReference>
<dbReference type="AlphaFoldDB" id="A0A4V6PYF9"/>
<dbReference type="InterPro" id="IPR012910">
    <property type="entry name" value="Plug_dom"/>
</dbReference>
<evidence type="ECO:0000256" key="12">
    <source>
        <dbReference type="SAM" id="SignalP"/>
    </source>
</evidence>
<feature type="signal peptide" evidence="12">
    <location>
        <begin position="1"/>
        <end position="24"/>
    </location>
</feature>
<evidence type="ECO:0000259" key="13">
    <source>
        <dbReference type="Pfam" id="PF00593"/>
    </source>
</evidence>
<keyword evidence="16" id="KW-1185">Reference proteome</keyword>
<dbReference type="CDD" id="cd01347">
    <property type="entry name" value="ligand_gated_channel"/>
    <property type="match status" value="1"/>
</dbReference>
<evidence type="ECO:0000256" key="3">
    <source>
        <dbReference type="ARBA" id="ARBA00022452"/>
    </source>
</evidence>
<sequence length="895" mass="97944">MIHRRNLLALSIVTALSFYGVAHAETAATTATENAVNTDAAGPAGTAQELEEVVVKGIRQSLKASLDTKREADAVVESITAEDIGKFPNTNVAEAMAQIPGVTIDRRFGQGERVSIDGTDPSLNLSFIDGHPVAQSIWLYGEQPNRGFDFTLIAPEILGRLEIYKSPEARLPEGSIGGTILMHTRKPLDLEKNTLSGSVGYSYSEQASKGKPNASLLYSVKNDAETFGLAIAAQHYEEQVDRQGIEIFGYVPASTFANATGVSPTTMVPNSVNAAWFQQTRKRNSAVVNLEFKPSDQLHINLNGMYIRENFNNYNQSVYSFTTWLPSTVAAVDRLGDVRGGVAQSGHSNANGGAVIYDNQARESEVTTKGLDLNAKYSGDGWDLGGQIGRSKSENPNITQWFIEPVYFGGFSWNTRTGVTFDDPTAARNPANWRDAGWMGNRGIFSSEGEDTYGQLDFSKSFDGIFHQLQLGYRHNKHEESYGLAVYGGVRLGSLADVGTIGYADTMDAFNGFSSGHGQHIYVGRDNVIRWVSGSPINYAAPDPGSTINNTWALDQTTDAFYAQLNFQTDGNFHGNFGLRYVDTETNATGYNPGGAAPVLPAPVSWWQTKTSQYDKVLPSFNLIYDVAPDVVLRFTGAEVIAWAPYNQMVNNTFLNDSTQTGAGGNADLGPYESKNFNLSAEWYFAESSVLAASVFYKDVSNYIDRVARIERQYNSIRDNNPDQWGGMVGFRGCTADGFCDYSISRPYNAGSATIKGFNLNYQQPFSDTGFGVVANYTFADGETDQGNAMPYQSKNSLTVSPYYEKGPLSVRINYNYRSKYLAGGYVAGAAPASVDDYTEIGATFGWNFTEHLGMTFDASNLTDEKYTQYLGTKDYMAGQYSTGRRYMLTLRANF</sequence>
<feature type="domain" description="TonB-dependent receptor plug" evidence="14">
    <location>
        <begin position="69"/>
        <end position="179"/>
    </location>
</feature>
<dbReference type="InterPro" id="IPR000531">
    <property type="entry name" value="Beta-barrel_TonB"/>
</dbReference>
<evidence type="ECO:0000313" key="16">
    <source>
        <dbReference type="Proteomes" id="UP000295293"/>
    </source>
</evidence>
<gene>
    <name evidence="15" type="ORF">DFR29_10317</name>
</gene>
<dbReference type="PROSITE" id="PS52016">
    <property type="entry name" value="TONB_DEPENDENT_REC_3"/>
    <property type="match status" value="1"/>
</dbReference>
<dbReference type="OrthoDB" id="8727862at2"/>
<evidence type="ECO:0000259" key="14">
    <source>
        <dbReference type="Pfam" id="PF07715"/>
    </source>
</evidence>
<dbReference type="InterPro" id="IPR010917">
    <property type="entry name" value="TonB_rcpt_CS"/>
</dbReference>
<dbReference type="Pfam" id="PF00593">
    <property type="entry name" value="TonB_dep_Rec_b-barrel"/>
    <property type="match status" value="1"/>
</dbReference>
<evidence type="ECO:0000256" key="6">
    <source>
        <dbReference type="ARBA" id="ARBA00023077"/>
    </source>
</evidence>
<keyword evidence="3 9" id="KW-1134">Transmembrane beta strand</keyword>
<feature type="short sequence motif" description="TonB C-terminal box" evidence="10">
    <location>
        <begin position="878"/>
        <end position="895"/>
    </location>
</feature>
<keyword evidence="2 9" id="KW-0813">Transport</keyword>
<dbReference type="SUPFAM" id="SSF56935">
    <property type="entry name" value="Porins"/>
    <property type="match status" value="1"/>
</dbReference>
<dbReference type="PANTHER" id="PTHR40980">
    <property type="entry name" value="PLUG DOMAIN-CONTAINING PROTEIN"/>
    <property type="match status" value="1"/>
</dbReference>
<evidence type="ECO:0000256" key="2">
    <source>
        <dbReference type="ARBA" id="ARBA00022448"/>
    </source>
</evidence>
<dbReference type="InterPro" id="IPR036942">
    <property type="entry name" value="Beta-barrel_TonB_sf"/>
</dbReference>
<feature type="domain" description="TonB-dependent receptor-like beta-barrel" evidence="13">
    <location>
        <begin position="411"/>
        <end position="862"/>
    </location>
</feature>
<name>A0A4V6PYF9_9GAMM</name>
<evidence type="ECO:0000256" key="10">
    <source>
        <dbReference type="PROSITE-ProRule" id="PRU10144"/>
    </source>
</evidence>
<evidence type="ECO:0000256" key="4">
    <source>
        <dbReference type="ARBA" id="ARBA00022692"/>
    </source>
</evidence>
<dbReference type="Gene3D" id="2.170.130.10">
    <property type="entry name" value="TonB-dependent receptor, plug domain"/>
    <property type="match status" value="1"/>
</dbReference>
<dbReference type="Gene3D" id="2.40.170.20">
    <property type="entry name" value="TonB-dependent receptor, beta-barrel domain"/>
    <property type="match status" value="1"/>
</dbReference>
<evidence type="ECO:0000256" key="7">
    <source>
        <dbReference type="ARBA" id="ARBA00023136"/>
    </source>
</evidence>
<keyword evidence="4 9" id="KW-0812">Transmembrane</keyword>
<evidence type="ECO:0000256" key="8">
    <source>
        <dbReference type="ARBA" id="ARBA00023237"/>
    </source>
</evidence>
<dbReference type="RefSeq" id="WP_133817627.1">
    <property type="nucleotide sequence ID" value="NZ_SNZH01000003.1"/>
</dbReference>
<proteinExistence type="inferred from homology"/>
<dbReference type="PANTHER" id="PTHR40980:SF3">
    <property type="entry name" value="TONB-DEPENDENT RECEPTOR-LIKE BETA-BARREL DOMAIN-CONTAINING PROTEIN"/>
    <property type="match status" value="1"/>
</dbReference>
<organism evidence="15 16">
    <name type="scientific">Tahibacter aquaticus</name>
    <dbReference type="NCBI Taxonomy" id="520092"/>
    <lineage>
        <taxon>Bacteria</taxon>
        <taxon>Pseudomonadati</taxon>
        <taxon>Pseudomonadota</taxon>
        <taxon>Gammaproteobacteria</taxon>
        <taxon>Lysobacterales</taxon>
        <taxon>Rhodanobacteraceae</taxon>
        <taxon>Tahibacter</taxon>
    </lineage>
</organism>
<keyword evidence="6 11" id="KW-0798">TonB box</keyword>
<keyword evidence="5 12" id="KW-0732">Signal</keyword>
<evidence type="ECO:0000256" key="5">
    <source>
        <dbReference type="ARBA" id="ARBA00022729"/>
    </source>
</evidence>
<keyword evidence="15" id="KW-0675">Receptor</keyword>
<keyword evidence="7 9" id="KW-0472">Membrane</keyword>
<comment type="caution">
    <text evidence="15">The sequence shown here is derived from an EMBL/GenBank/DDBJ whole genome shotgun (WGS) entry which is preliminary data.</text>
</comment>